<dbReference type="PANTHER" id="PTHR43825:SF3">
    <property type="entry name" value="PYRUVATE DEHYDROGENASE E1 COMPONENT"/>
    <property type="match status" value="1"/>
</dbReference>
<dbReference type="Gene3D" id="3.40.50.920">
    <property type="match status" value="1"/>
</dbReference>
<dbReference type="SUPFAM" id="SSF52922">
    <property type="entry name" value="TK C-terminal domain-like"/>
    <property type="match status" value="1"/>
</dbReference>
<dbReference type="InterPro" id="IPR009014">
    <property type="entry name" value="Transketo_C/PFOR_II"/>
</dbReference>
<dbReference type="Gene3D" id="3.40.50.970">
    <property type="match status" value="1"/>
</dbReference>
<dbReference type="InterPro" id="IPR051157">
    <property type="entry name" value="PDH/Transketolase"/>
</dbReference>
<evidence type="ECO:0000313" key="3">
    <source>
        <dbReference type="Proteomes" id="UP000494109"/>
    </source>
</evidence>
<dbReference type="AlphaFoldDB" id="A0A6P3CAL0"/>
<dbReference type="Proteomes" id="UP000494109">
    <property type="component" value="Unassembled WGS sequence"/>
</dbReference>
<evidence type="ECO:0000259" key="1">
    <source>
        <dbReference type="Pfam" id="PF22613"/>
    </source>
</evidence>
<feature type="domain" description="Transketolase-like C-terminal" evidence="1">
    <location>
        <begin position="42"/>
        <end position="173"/>
    </location>
</feature>
<accession>A0A6P3CAL0</accession>
<evidence type="ECO:0000313" key="2">
    <source>
        <dbReference type="EMBL" id="VWD64486.1"/>
    </source>
</evidence>
<dbReference type="Pfam" id="PF22613">
    <property type="entry name" value="Transketolase_C_1"/>
    <property type="match status" value="1"/>
</dbReference>
<organism evidence="2 3">
    <name type="scientific">Burkholderia contaminans</name>
    <dbReference type="NCBI Taxonomy" id="488447"/>
    <lineage>
        <taxon>Bacteria</taxon>
        <taxon>Pseudomonadati</taxon>
        <taxon>Pseudomonadota</taxon>
        <taxon>Betaproteobacteria</taxon>
        <taxon>Burkholderiales</taxon>
        <taxon>Burkholderiaceae</taxon>
        <taxon>Burkholderia</taxon>
        <taxon>Burkholderia cepacia complex</taxon>
    </lineage>
</organism>
<dbReference type="InterPro" id="IPR055152">
    <property type="entry name" value="Transketolase-like_C_2"/>
</dbReference>
<protein>
    <submittedName>
        <fullName evidence="2">2-oxoacid dehydrogenase subunit E1</fullName>
    </submittedName>
</protein>
<proteinExistence type="predicted"/>
<gene>
    <name evidence="2" type="ORF">BCO71033_07109</name>
</gene>
<reference evidence="2 3" key="1">
    <citation type="submission" date="2019-09" db="EMBL/GenBank/DDBJ databases">
        <authorList>
            <person name="Depoorter E."/>
        </authorList>
    </citation>
    <scope>NUCLEOTIDE SEQUENCE [LARGE SCALE GENOMIC DNA]</scope>
    <source>
        <strain evidence="2">R-71033</strain>
    </source>
</reference>
<dbReference type="PANTHER" id="PTHR43825">
    <property type="entry name" value="PYRUVATE DEHYDROGENASE E1 COMPONENT"/>
    <property type="match status" value="1"/>
</dbReference>
<name>A0A6P3CAL0_9BURK</name>
<sequence length="213" mass="23501">MREMDEQQRDVFYYVTVTNENYAQPSMPDDDAAARRDGIPKGIYRLPSGSNATARAQLLGAGAILGEVLSTQRMPKDDWGIDAAFWSGTSFSELQRDRMAAERLSRLGATTDEPYVMRMLDATQGSVIAATDYVHAVPELIRAYVSRRYVTLDTDGIGHSDTREALRAFFEVDRASIVLAALKALADEGEINAAIVRTVRERLGKIMQQPGAP</sequence>
<dbReference type="EMBL" id="CABVQS010000050">
    <property type="protein sequence ID" value="VWD64486.1"/>
    <property type="molecule type" value="Genomic_DNA"/>
</dbReference>